<comment type="caution">
    <text evidence="2">The sequence shown here is derived from an EMBL/GenBank/DDBJ whole genome shotgun (WGS) entry which is preliminary data.</text>
</comment>
<evidence type="ECO:0000313" key="3">
    <source>
        <dbReference type="Proteomes" id="UP000233551"/>
    </source>
</evidence>
<reference evidence="2 3" key="1">
    <citation type="submission" date="2017-11" db="EMBL/GenBank/DDBJ databases">
        <title>De-novo sequencing of pomegranate (Punica granatum L.) genome.</title>
        <authorList>
            <person name="Akparov Z."/>
            <person name="Amiraslanov A."/>
            <person name="Hajiyeva S."/>
            <person name="Abbasov M."/>
            <person name="Kaur K."/>
            <person name="Hamwieh A."/>
            <person name="Solovyev V."/>
            <person name="Salamov A."/>
            <person name="Braich B."/>
            <person name="Kosarev P."/>
            <person name="Mahmoud A."/>
            <person name="Hajiyev E."/>
            <person name="Babayeva S."/>
            <person name="Izzatullayeva V."/>
            <person name="Mammadov A."/>
            <person name="Mammadov A."/>
            <person name="Sharifova S."/>
            <person name="Ojaghi J."/>
            <person name="Eynullazada K."/>
            <person name="Bayramov B."/>
            <person name="Abdulazimova A."/>
            <person name="Shahmuradov I."/>
        </authorList>
    </citation>
    <scope>NUCLEOTIDE SEQUENCE [LARGE SCALE GENOMIC DNA]</scope>
    <source>
        <strain evidence="3">cv. AG2017</strain>
        <tissue evidence="2">Leaf</tissue>
    </source>
</reference>
<name>A0A2I0JDW1_PUNGR</name>
<organism evidence="2 3">
    <name type="scientific">Punica granatum</name>
    <name type="common">Pomegranate</name>
    <dbReference type="NCBI Taxonomy" id="22663"/>
    <lineage>
        <taxon>Eukaryota</taxon>
        <taxon>Viridiplantae</taxon>
        <taxon>Streptophyta</taxon>
        <taxon>Embryophyta</taxon>
        <taxon>Tracheophyta</taxon>
        <taxon>Spermatophyta</taxon>
        <taxon>Magnoliopsida</taxon>
        <taxon>eudicotyledons</taxon>
        <taxon>Gunneridae</taxon>
        <taxon>Pentapetalae</taxon>
        <taxon>rosids</taxon>
        <taxon>malvids</taxon>
        <taxon>Myrtales</taxon>
        <taxon>Lythraceae</taxon>
        <taxon>Punica</taxon>
    </lineage>
</organism>
<dbReference type="Proteomes" id="UP000233551">
    <property type="component" value="Unassembled WGS sequence"/>
</dbReference>
<dbReference type="AlphaFoldDB" id="A0A2I0JDW1"/>
<accession>A0A2I0JDW1</accession>
<evidence type="ECO:0000313" key="2">
    <source>
        <dbReference type="EMBL" id="PKI54438.1"/>
    </source>
</evidence>
<sequence>MEFQGLLNYLPLRPSEIHLQPALLFIPSIIDLSRYFQALKSPPPTPSLSRPKPSPPPPQVDDELNTVLGDDLSARFTALRGSFHPSSSSSSSPFMAFANPVPSGTSLACDGRDRDPSCSSLDDEEDEVEKIQWAKDAMRLDPSPPFDEEPCDDDEDDDSRIEIVHELI</sequence>
<evidence type="ECO:0000256" key="1">
    <source>
        <dbReference type="SAM" id="MobiDB-lite"/>
    </source>
</evidence>
<proteinExistence type="predicted"/>
<feature type="compositionally biased region" description="Basic and acidic residues" evidence="1">
    <location>
        <begin position="129"/>
        <end position="139"/>
    </location>
</feature>
<protein>
    <submittedName>
        <fullName evidence="2">Uncharacterized protein</fullName>
    </submittedName>
</protein>
<gene>
    <name evidence="2" type="ORF">CRG98_025225</name>
</gene>
<feature type="region of interest" description="Disordered" evidence="1">
    <location>
        <begin position="41"/>
        <end position="65"/>
    </location>
</feature>
<dbReference type="STRING" id="22663.A0A2I0JDW1"/>
<feature type="compositionally biased region" description="Acidic residues" evidence="1">
    <location>
        <begin position="146"/>
        <end position="158"/>
    </location>
</feature>
<feature type="compositionally biased region" description="Pro residues" evidence="1">
    <location>
        <begin position="41"/>
        <end position="59"/>
    </location>
</feature>
<dbReference type="EMBL" id="PGOL01001783">
    <property type="protein sequence ID" value="PKI54438.1"/>
    <property type="molecule type" value="Genomic_DNA"/>
</dbReference>
<feature type="region of interest" description="Disordered" evidence="1">
    <location>
        <begin position="102"/>
        <end position="158"/>
    </location>
</feature>
<keyword evidence="3" id="KW-1185">Reference proteome</keyword>